<accession>A0A6L2LN07</accession>
<proteinExistence type="predicted"/>
<protein>
    <recommendedName>
        <fullName evidence="2">Reverse transcriptase domain-containing protein</fullName>
    </recommendedName>
</protein>
<name>A0A6L2LN07_TANCI</name>
<sequence>MPKVLFLTWDRVSEIKDAFGNKQYKPEDIQELFRKLFYDVQNIHKELTEFINTPSWNRPAFYNNDKDDDKDYTIAITPDFSITDSLSMRDEHLSTISKMESDKLIKSSVENLVSNPSYDDESFSNEDVPKEIYSNPLLDDEIISFKIDLRHFNVEFDLIESLLNQDSSIISSSKIVSLLDEFAGELIFLKSIPPGIDEADCDPEEEIHLIKKLFDSLMEEINLSLTLDDSMPPDIENDDYDSKRDILFLEELLSFSFPKNESFHFDVPSSPYPLAKPLDDYEIEPDTGIWTVKVVGDISEHYVLMPRLLPTQPTLASNEEKSTHLLSHLGFKAFQLCSEIPMMVYEGDSPTLDVSFLHFYPP</sequence>
<gene>
    <name evidence="1" type="ORF">Tci_034325</name>
</gene>
<evidence type="ECO:0008006" key="2">
    <source>
        <dbReference type="Google" id="ProtNLM"/>
    </source>
</evidence>
<comment type="caution">
    <text evidence="1">The sequence shown here is derived from an EMBL/GenBank/DDBJ whole genome shotgun (WGS) entry which is preliminary data.</text>
</comment>
<dbReference type="EMBL" id="BKCJ010004658">
    <property type="protein sequence ID" value="GEU62347.1"/>
    <property type="molecule type" value="Genomic_DNA"/>
</dbReference>
<dbReference type="AlphaFoldDB" id="A0A6L2LN07"/>
<evidence type="ECO:0000313" key="1">
    <source>
        <dbReference type="EMBL" id="GEU62347.1"/>
    </source>
</evidence>
<organism evidence="1">
    <name type="scientific">Tanacetum cinerariifolium</name>
    <name type="common">Dalmatian daisy</name>
    <name type="synonym">Chrysanthemum cinerariifolium</name>
    <dbReference type="NCBI Taxonomy" id="118510"/>
    <lineage>
        <taxon>Eukaryota</taxon>
        <taxon>Viridiplantae</taxon>
        <taxon>Streptophyta</taxon>
        <taxon>Embryophyta</taxon>
        <taxon>Tracheophyta</taxon>
        <taxon>Spermatophyta</taxon>
        <taxon>Magnoliopsida</taxon>
        <taxon>eudicotyledons</taxon>
        <taxon>Gunneridae</taxon>
        <taxon>Pentapetalae</taxon>
        <taxon>asterids</taxon>
        <taxon>campanulids</taxon>
        <taxon>Asterales</taxon>
        <taxon>Asteraceae</taxon>
        <taxon>Asteroideae</taxon>
        <taxon>Anthemideae</taxon>
        <taxon>Anthemidinae</taxon>
        <taxon>Tanacetum</taxon>
    </lineage>
</organism>
<reference evidence="1" key="1">
    <citation type="journal article" date="2019" name="Sci. Rep.">
        <title>Draft genome of Tanacetum cinerariifolium, the natural source of mosquito coil.</title>
        <authorList>
            <person name="Yamashiro T."/>
            <person name="Shiraishi A."/>
            <person name="Satake H."/>
            <person name="Nakayama K."/>
        </authorList>
    </citation>
    <scope>NUCLEOTIDE SEQUENCE</scope>
</reference>